<dbReference type="KEGG" id="pcy:PCYB_021090"/>
<dbReference type="AlphaFoldDB" id="K6URQ5"/>
<accession>K6URQ5</accession>
<feature type="transmembrane region" description="Helical" evidence="1">
    <location>
        <begin position="6"/>
        <end position="25"/>
    </location>
</feature>
<name>K6URQ5_PLACD</name>
<sequence length="419" mass="48004">MGETTNRFLFLFYKFFTLALFIWTWKYSDKSVLDSSTVKKRAQNVSSLSGRPNRLLCKGPTAIAKDESENKKLKDRVIKVLNEDESSLGKMLNNLVHDANFQKEFNSLLLDKGFEKQFNELVSDTSSEGNQSSSLHSLSTYDGGDLTPIGFADYPEPFNSTTGSQILETDFSSQSYDENLKKTFHSTISTQEIPQALNQESKRFGSVEQLIDEIKKVDNVEKMIEILKFYENMEALVKLAEKTAATQQVPENSEIKEQVQSELESATQAELESQLQAQLHAQLQTQVKQAPPRKKIIKGKSVFGRIKKMFKKLDKKYEDHLQKLLTTNYSFLIKNGKMARSKYYLDILLAFSPLIFGGIVLSIFIHYFSYSTILPASVFALSSLFYFLFKLWNCKRICKGPGRFKFRQKYKDVINVLKK</sequence>
<dbReference type="Proteomes" id="UP000006319">
    <property type="component" value="Chromosome 2"/>
</dbReference>
<reference evidence="2 3" key="1">
    <citation type="journal article" date="2012" name="Nat. Genet.">
        <title>Plasmodium cynomolgi genome sequences provide insight into Plasmodium vivax and the monkey malaria clade.</title>
        <authorList>
            <person name="Tachibana S."/>
            <person name="Sullivan S.A."/>
            <person name="Kawai S."/>
            <person name="Nakamura S."/>
            <person name="Kim H.R."/>
            <person name="Goto N."/>
            <person name="Arisue N."/>
            <person name="Palacpac N.M.Q."/>
            <person name="Honma H."/>
            <person name="Yagi M."/>
            <person name="Tougan T."/>
            <person name="Katakai Y."/>
            <person name="Kaneko O."/>
            <person name="Mita T."/>
            <person name="Kita K."/>
            <person name="Yasutomi Y."/>
            <person name="Sutton P.L."/>
            <person name="Shakhbatyan R."/>
            <person name="Horii T."/>
            <person name="Yasunaga T."/>
            <person name="Barnwell J.W."/>
            <person name="Escalante A.A."/>
            <person name="Carlton J.M."/>
            <person name="Tanabe K."/>
        </authorList>
    </citation>
    <scope>NUCLEOTIDE SEQUENCE [LARGE SCALE GENOMIC DNA]</scope>
    <source>
        <strain evidence="2 3">B</strain>
    </source>
</reference>
<keyword evidence="3" id="KW-1185">Reference proteome</keyword>
<dbReference type="OrthoDB" id="382664at2759"/>
<evidence type="ECO:0008006" key="4">
    <source>
        <dbReference type="Google" id="ProtNLM"/>
    </source>
</evidence>
<dbReference type="EMBL" id="DF157094">
    <property type="protein sequence ID" value="GAB64540.1"/>
    <property type="molecule type" value="Genomic_DNA"/>
</dbReference>
<gene>
    <name evidence="2" type="ORF">PCYB_021090</name>
</gene>
<evidence type="ECO:0000313" key="2">
    <source>
        <dbReference type="EMBL" id="GAB64540.1"/>
    </source>
</evidence>
<keyword evidence="1" id="KW-0812">Transmembrane</keyword>
<protein>
    <recommendedName>
        <fullName evidence="4">Pv-fam-d protein</fullName>
    </recommendedName>
</protein>
<proteinExistence type="predicted"/>
<keyword evidence="1" id="KW-1133">Transmembrane helix</keyword>
<organism evidence="2 3">
    <name type="scientific">Plasmodium cynomolgi (strain B)</name>
    <dbReference type="NCBI Taxonomy" id="1120755"/>
    <lineage>
        <taxon>Eukaryota</taxon>
        <taxon>Sar</taxon>
        <taxon>Alveolata</taxon>
        <taxon>Apicomplexa</taxon>
        <taxon>Aconoidasida</taxon>
        <taxon>Haemosporida</taxon>
        <taxon>Plasmodiidae</taxon>
        <taxon>Plasmodium</taxon>
        <taxon>Plasmodium (Plasmodium)</taxon>
    </lineage>
</organism>
<evidence type="ECO:0000256" key="1">
    <source>
        <dbReference type="SAM" id="Phobius"/>
    </source>
</evidence>
<dbReference type="GeneID" id="14691000"/>
<feature type="transmembrane region" description="Helical" evidence="1">
    <location>
        <begin position="373"/>
        <end position="389"/>
    </location>
</feature>
<dbReference type="OMA" id="GFEKQFN"/>
<feature type="transmembrane region" description="Helical" evidence="1">
    <location>
        <begin position="343"/>
        <end position="367"/>
    </location>
</feature>
<dbReference type="RefSeq" id="XP_004220507.1">
    <property type="nucleotide sequence ID" value="XM_004220459.1"/>
</dbReference>
<dbReference type="PhylomeDB" id="K6URQ5"/>
<keyword evidence="1" id="KW-0472">Membrane</keyword>
<evidence type="ECO:0000313" key="3">
    <source>
        <dbReference type="Proteomes" id="UP000006319"/>
    </source>
</evidence>
<dbReference type="VEuPathDB" id="PlasmoDB:PCYB_021090"/>